<dbReference type="PROSITE" id="PS51257">
    <property type="entry name" value="PROKAR_LIPOPROTEIN"/>
    <property type="match status" value="1"/>
</dbReference>
<comment type="caution">
    <text evidence="3">The sequence shown here is derived from an EMBL/GenBank/DDBJ whole genome shotgun (WGS) entry which is preliminary data.</text>
</comment>
<keyword evidence="4" id="KW-1185">Reference proteome</keyword>
<dbReference type="InterPro" id="IPR007110">
    <property type="entry name" value="Ig-like_dom"/>
</dbReference>
<dbReference type="PANTHER" id="PTHR23019:SF0">
    <property type="entry name" value="NUCLEAR PORE MEMBRANE GLYCOPROTEIN 210"/>
    <property type="match status" value="1"/>
</dbReference>
<dbReference type="InterPro" id="IPR003343">
    <property type="entry name" value="Big_2"/>
</dbReference>
<evidence type="ECO:0000313" key="4">
    <source>
        <dbReference type="Proteomes" id="UP001205603"/>
    </source>
</evidence>
<feature type="chain" id="PRO_5046784853" evidence="1">
    <location>
        <begin position="18"/>
        <end position="466"/>
    </location>
</feature>
<name>A0ABT1MJS5_9BACT</name>
<dbReference type="PROSITE" id="PS50835">
    <property type="entry name" value="IG_LIKE"/>
    <property type="match status" value="1"/>
</dbReference>
<dbReference type="RefSeq" id="WP_255028266.1">
    <property type="nucleotide sequence ID" value="NZ_JANDHW010000015.1"/>
</dbReference>
<sequence>MKKIYFWLLLSATVVLASCGKDDLEVTDNGDGTIPVVGVSLDPEAVTLKEGEKVTLAVTVMPENATDKNVQWSSGDESIATVSETGEVTAVKEGNTTISVASVADPSQKATCEVTVSATVIAVTGITLNETTVSIKEGEKVTLTATIMPENATDKSVQWSSGDESIATVSETGEVTAIKEGNTTISVASVADPSQKATCEVTVIRVIRIGDYYMKDGSVLAGTTSPLTDQQKTDCIGVVFWVGDPTNVTNGDPALRNEHPGCTHGLVVSLENAYNGRHFVFRWQDPDWSDIAKWQETNLTGYESMATGTGDTDNFQKIMGYNNTKVIEQYNAYCDSQGAEMTKYKVEPVTVISQFESKFPAPANSSGWYLPSPKELSTLFSGWYDGNIWKIQQAGLGSLVSNSELMDLRIETLRGNVEETKMTSSRYWSSSQNADYPGSAYNILSGELRSDGKKSFTFRVRPVLAF</sequence>
<keyword evidence="1" id="KW-0732">Signal</keyword>
<evidence type="ECO:0000313" key="3">
    <source>
        <dbReference type="EMBL" id="MCP9612889.1"/>
    </source>
</evidence>
<gene>
    <name evidence="3" type="ORF">NMU02_12385</name>
</gene>
<dbReference type="EMBL" id="JANDHW010000015">
    <property type="protein sequence ID" value="MCP9612889.1"/>
    <property type="molecule type" value="Genomic_DNA"/>
</dbReference>
<dbReference type="PANTHER" id="PTHR23019">
    <property type="entry name" value="NUCLEAR PORE MEMBRANE GLYCOPROTEIN GP210-RELATED"/>
    <property type="match status" value="1"/>
</dbReference>
<dbReference type="Proteomes" id="UP001205603">
    <property type="component" value="Unassembled WGS sequence"/>
</dbReference>
<dbReference type="Pfam" id="PF02368">
    <property type="entry name" value="Big_2"/>
    <property type="match status" value="2"/>
</dbReference>
<dbReference type="InterPro" id="IPR008964">
    <property type="entry name" value="Invasin/intimin_cell_adhesion"/>
</dbReference>
<proteinExistence type="predicted"/>
<feature type="domain" description="Ig-like" evidence="2">
    <location>
        <begin position="35"/>
        <end position="134"/>
    </location>
</feature>
<dbReference type="SUPFAM" id="SSF49373">
    <property type="entry name" value="Invasin/intimin cell-adhesion fragments"/>
    <property type="match status" value="2"/>
</dbReference>
<reference evidence="3 4" key="1">
    <citation type="submission" date="2022-07" db="EMBL/GenBank/DDBJ databases">
        <title>Fecal culturing of patients with breast cancer.</title>
        <authorList>
            <person name="Teng N.M.Y."/>
            <person name="Kiu R."/>
            <person name="Evans R."/>
            <person name="Baker D.J."/>
            <person name="Zenner C."/>
            <person name="Robinson S.D."/>
            <person name="Hall L.J."/>
        </authorList>
    </citation>
    <scope>NUCLEOTIDE SEQUENCE [LARGE SCALE GENOMIC DNA]</scope>
    <source>
        <strain evidence="3 4">LH1063</strain>
    </source>
</reference>
<dbReference type="Gene3D" id="2.60.40.1080">
    <property type="match status" value="2"/>
</dbReference>
<dbReference type="SMART" id="SM00635">
    <property type="entry name" value="BID_2"/>
    <property type="match status" value="2"/>
</dbReference>
<evidence type="ECO:0000256" key="1">
    <source>
        <dbReference type="SAM" id="SignalP"/>
    </source>
</evidence>
<feature type="signal peptide" evidence="1">
    <location>
        <begin position="1"/>
        <end position="17"/>
    </location>
</feature>
<protein>
    <submittedName>
        <fullName evidence="3">Ig-like domain-containing protein</fullName>
    </submittedName>
</protein>
<evidence type="ECO:0000259" key="2">
    <source>
        <dbReference type="PROSITE" id="PS50835"/>
    </source>
</evidence>
<accession>A0ABT1MJS5</accession>
<organism evidence="3 4">
    <name type="scientific">Coprobacter tertius</name>
    <dbReference type="NCBI Taxonomy" id="2944915"/>
    <lineage>
        <taxon>Bacteria</taxon>
        <taxon>Pseudomonadati</taxon>
        <taxon>Bacteroidota</taxon>
        <taxon>Bacteroidia</taxon>
        <taxon>Bacteroidales</taxon>
        <taxon>Barnesiellaceae</taxon>
        <taxon>Coprobacter</taxon>
    </lineage>
</organism>
<dbReference type="InterPro" id="IPR045197">
    <property type="entry name" value="NUP210-like"/>
</dbReference>